<sequence length="92" mass="10849">MEIKTRYSVRDLVSDNLEIFFKLDVLGIKNINTAIDYLSIYETYQKYSWIRKKSDREKVVADQCKISVISVKRALSLMNQELIIENKNPTMK</sequence>
<proteinExistence type="predicted"/>
<gene>
    <name evidence="1" type="ORF">CHRY9293_01643</name>
</gene>
<name>A0A6N4X8Z0_9FLAO</name>
<dbReference type="Proteomes" id="UP000445144">
    <property type="component" value="Unassembled WGS sequence"/>
</dbReference>
<protein>
    <submittedName>
        <fullName evidence="1">Uncharacterized protein</fullName>
    </submittedName>
</protein>
<evidence type="ECO:0000313" key="1">
    <source>
        <dbReference type="EMBL" id="CAA7195445.1"/>
    </source>
</evidence>
<dbReference type="EMBL" id="CACVBR010000011">
    <property type="protein sequence ID" value="CAA7195445.1"/>
    <property type="molecule type" value="Genomic_DNA"/>
</dbReference>
<organism evidence="1 2">
    <name type="scientific">Chryseobacterium potabilaquae</name>
    <dbReference type="NCBI Taxonomy" id="2675057"/>
    <lineage>
        <taxon>Bacteria</taxon>
        <taxon>Pseudomonadati</taxon>
        <taxon>Bacteroidota</taxon>
        <taxon>Flavobacteriia</taxon>
        <taxon>Flavobacteriales</taxon>
        <taxon>Weeksellaceae</taxon>
        <taxon>Chryseobacterium group</taxon>
        <taxon>Chryseobacterium</taxon>
    </lineage>
</organism>
<keyword evidence="2" id="KW-1185">Reference proteome</keyword>
<evidence type="ECO:0000313" key="2">
    <source>
        <dbReference type="Proteomes" id="UP000445144"/>
    </source>
</evidence>
<reference evidence="1 2" key="1">
    <citation type="submission" date="2020-01" db="EMBL/GenBank/DDBJ databases">
        <authorList>
            <person name="Rodrigo-Torres L."/>
            <person name="Arahal R. D."/>
            <person name="Lucena T."/>
        </authorList>
    </citation>
    <scope>NUCLEOTIDE SEQUENCE [LARGE SCALE GENOMIC DNA]</scope>
    <source>
        <strain evidence="1 2">CECT 9293</strain>
    </source>
</reference>
<accession>A0A6N4X8Z0</accession>
<dbReference type="RefSeq" id="WP_162032527.1">
    <property type="nucleotide sequence ID" value="NZ_CACVBR010000011.1"/>
</dbReference>
<dbReference type="AlphaFoldDB" id="A0A6N4X8Z0"/>